<dbReference type="InterPro" id="IPR011051">
    <property type="entry name" value="RmlC_Cupin_sf"/>
</dbReference>
<dbReference type="Pfam" id="PF06172">
    <property type="entry name" value="Cupin_5"/>
    <property type="match status" value="1"/>
</dbReference>
<feature type="domain" description="DUF985" evidence="1">
    <location>
        <begin position="125"/>
        <end position="257"/>
    </location>
</feature>
<organism evidence="2 3">
    <name type="scientific">Thalassotalea marina</name>
    <dbReference type="NCBI Taxonomy" id="1673741"/>
    <lineage>
        <taxon>Bacteria</taxon>
        <taxon>Pseudomonadati</taxon>
        <taxon>Pseudomonadota</taxon>
        <taxon>Gammaproteobacteria</taxon>
        <taxon>Alteromonadales</taxon>
        <taxon>Colwelliaceae</taxon>
        <taxon>Thalassotalea</taxon>
    </lineage>
</organism>
<evidence type="ECO:0000259" key="1">
    <source>
        <dbReference type="Pfam" id="PF06172"/>
    </source>
</evidence>
<name>A0A919BBU5_9GAMM</name>
<dbReference type="AlphaFoldDB" id="A0A919BBU5"/>
<dbReference type="CDD" id="cd06121">
    <property type="entry name" value="cupin_YML079wp"/>
    <property type="match status" value="1"/>
</dbReference>
<dbReference type="PANTHER" id="PTHR33387">
    <property type="entry name" value="RMLC-LIKE JELLY ROLL FOLD PROTEIN"/>
    <property type="match status" value="1"/>
</dbReference>
<sequence>MTTPQDNCVYSIAYADQVDTILAQSHYQAPSIVTEGFMHLCRYHQVQVVVDSFYAEQTDLKLLIIDTSLLDAELRYEAPAGKLVTNAFDHDVFPHLYGALNTNAIIDVIDLERFNAKPIHPDTAAIIRHYQFQRLPVEGTLFTSTYRSEQVTADNGPLGTAMIGLYANSPESVSCFHKLTHDEIWHVYGGDPFTLYLLYPDGTSEEIVMGMDPTQGHLVQYVIPAGVWQAGCLNEGGRFALFGCTMAPGFTGDCFEAATVNELCQAYPNKAEIIKQLSVNGHEKSMPAGFAS</sequence>
<dbReference type="InterPro" id="IPR014710">
    <property type="entry name" value="RmlC-like_jellyroll"/>
</dbReference>
<protein>
    <recommendedName>
        <fullName evidence="1">DUF985 domain-containing protein</fullName>
    </recommendedName>
</protein>
<reference evidence="2" key="2">
    <citation type="submission" date="2020-09" db="EMBL/GenBank/DDBJ databases">
        <authorList>
            <person name="Sun Q."/>
            <person name="Kim S."/>
        </authorList>
    </citation>
    <scope>NUCLEOTIDE SEQUENCE</scope>
    <source>
        <strain evidence="2">KCTC 42731</strain>
    </source>
</reference>
<dbReference type="InterPro" id="IPR009297">
    <property type="entry name" value="DUF952"/>
</dbReference>
<dbReference type="InterPro" id="IPR009327">
    <property type="entry name" value="Cupin_DUF985"/>
</dbReference>
<dbReference type="Gene3D" id="3.20.170.20">
    <property type="entry name" value="Protein of unknown function DUF952"/>
    <property type="match status" value="1"/>
</dbReference>
<comment type="caution">
    <text evidence="2">The sequence shown here is derived from an EMBL/GenBank/DDBJ whole genome shotgun (WGS) entry which is preliminary data.</text>
</comment>
<proteinExistence type="predicted"/>
<dbReference type="Proteomes" id="UP000623842">
    <property type="component" value="Unassembled WGS sequence"/>
</dbReference>
<dbReference type="InterPro" id="IPR039935">
    <property type="entry name" value="YML079W-like"/>
</dbReference>
<evidence type="ECO:0000313" key="3">
    <source>
        <dbReference type="Proteomes" id="UP000623842"/>
    </source>
</evidence>
<dbReference type="Pfam" id="PF06108">
    <property type="entry name" value="DUF952"/>
    <property type="match status" value="1"/>
</dbReference>
<gene>
    <name evidence="2" type="ORF">GCM10017161_01170</name>
</gene>
<evidence type="ECO:0000313" key="2">
    <source>
        <dbReference type="EMBL" id="GHF77919.1"/>
    </source>
</evidence>
<dbReference type="PANTHER" id="PTHR33387:SF3">
    <property type="entry name" value="DUF985 DOMAIN-CONTAINING PROTEIN"/>
    <property type="match status" value="1"/>
</dbReference>
<accession>A0A919BBU5</accession>
<keyword evidence="3" id="KW-1185">Reference proteome</keyword>
<reference evidence="2" key="1">
    <citation type="journal article" date="2014" name="Int. J. Syst. Evol. Microbiol.">
        <title>Complete genome sequence of Corynebacterium casei LMG S-19264T (=DSM 44701T), isolated from a smear-ripened cheese.</title>
        <authorList>
            <consortium name="US DOE Joint Genome Institute (JGI-PGF)"/>
            <person name="Walter F."/>
            <person name="Albersmeier A."/>
            <person name="Kalinowski J."/>
            <person name="Ruckert C."/>
        </authorList>
    </citation>
    <scope>NUCLEOTIDE SEQUENCE</scope>
    <source>
        <strain evidence="2">KCTC 42731</strain>
    </source>
</reference>
<dbReference type="RefSeq" id="WP_189766778.1">
    <property type="nucleotide sequence ID" value="NZ_BNCK01000001.1"/>
</dbReference>
<dbReference type="SUPFAM" id="SSF51182">
    <property type="entry name" value="RmlC-like cupins"/>
    <property type="match status" value="1"/>
</dbReference>
<dbReference type="SUPFAM" id="SSF56399">
    <property type="entry name" value="ADP-ribosylation"/>
    <property type="match status" value="1"/>
</dbReference>
<dbReference type="EMBL" id="BNCK01000001">
    <property type="protein sequence ID" value="GHF77919.1"/>
    <property type="molecule type" value="Genomic_DNA"/>
</dbReference>
<dbReference type="Gene3D" id="2.60.120.10">
    <property type="entry name" value="Jelly Rolls"/>
    <property type="match status" value="1"/>
</dbReference>